<reference evidence="2" key="3">
    <citation type="submission" date="2015-02" db="UniProtKB">
        <authorList>
            <consortium name="EnsemblProtists"/>
        </authorList>
    </citation>
    <scope>IDENTIFICATION</scope>
    <source>
        <strain evidence="2">DAOM BR144</strain>
    </source>
</reference>
<proteinExistence type="predicted"/>
<dbReference type="EnsemblProtists" id="PYU1_T010591">
    <property type="protein sequence ID" value="PYU1_T010591"/>
    <property type="gene ID" value="PYU1_G010568"/>
</dbReference>
<name>K3X042_GLOUD</name>
<reference evidence="3" key="2">
    <citation type="submission" date="2010-04" db="EMBL/GenBank/DDBJ databases">
        <authorList>
            <person name="Buell R."/>
            <person name="Hamilton J."/>
            <person name="Hostetler J."/>
        </authorList>
    </citation>
    <scope>NUCLEOTIDE SEQUENCE [LARGE SCALE GENOMIC DNA]</scope>
    <source>
        <strain evidence="3">DAOM:BR144</strain>
    </source>
</reference>
<dbReference type="InterPro" id="IPR039273">
    <property type="entry name" value="TEPSIN"/>
</dbReference>
<protein>
    <recommendedName>
        <fullName evidence="4">ENTH domain-containing protein</fullName>
    </recommendedName>
</protein>
<keyword evidence="3" id="KW-1185">Reference proteome</keyword>
<evidence type="ECO:0000313" key="2">
    <source>
        <dbReference type="EnsemblProtists" id="PYU1_T010591"/>
    </source>
</evidence>
<dbReference type="PANTHER" id="PTHR21514:SF0">
    <property type="entry name" value="AP-4 COMPLEX ACCESSORY SUBUNIT TEPSIN"/>
    <property type="match status" value="1"/>
</dbReference>
<feature type="compositionally biased region" description="Low complexity" evidence="1">
    <location>
        <begin position="158"/>
        <end position="180"/>
    </location>
</feature>
<feature type="region of interest" description="Disordered" evidence="1">
    <location>
        <begin position="153"/>
        <end position="187"/>
    </location>
</feature>
<feature type="compositionally biased region" description="Pro residues" evidence="1">
    <location>
        <begin position="229"/>
        <end position="252"/>
    </location>
</feature>
<dbReference type="OMA" id="EFYKQYY"/>
<sequence length="876" mass="92945">MYQQRRPAPAASAYESQAARWKQGFTAPAQQQQQRHSDLEAALVGELCSSVGSSSFPPRDVIQKLVRHLPNLDHDYICELLDDKFQNRLWQVQGKALSVLDAILKTADADFYKQYYYERAYLLEELCNSRKDIVKNRADKVFNIIKEYVPPAPAQPEYPIQESQQSPYQPQQNNSMPQSYDNNLSYTQPRPQIDLLEEWEEPPLASSQDSVAPPTSAPSAFGFIGAGAPVPPQTPPAPVAAPPSAAYPPSAPPMTESSFGFINTPAAPAPQQQEAAVQQQPLSSTSRPPHDRPLRVEDLAIQSCGPSQPMYPPGAAQQADVPPTSSAFAFLAAPAAPVPQVARPGDVWDALPAPTPMPAVVAPSEPELVREEKMHDPIHDAFEGMDVNAGNDPLDAVDNAHVSMDTPYPNTQAPAHPTQTSEPLREVILDIELPPGPMGLVLDRTISDMAVIERFIPLPSGDKGYLEMHPAICPGCALISINSVNVENKGLEEVGPVLAAFAAMSKVLRFKKLMNNGRTANPSTLLMPYIPPPPEEDETKKASDEHMTRLTEFSESMDDIERQLDDIIRREQASIPIVDKKNQLAQLHGHVEKIQTQGIDSVILGPNPPSNFGEVKKFRSSLVRRADALTKRIQRTAEAPAAVEPAATPSSPVSAFSFVSGTASVNEDPISLPGAAAPGGGSGFHFLNASPSTPPAANPVAASSGFSFMQQQETANNTASSFAFLQNAHPSNTAMPPPVSEVNSVFAGLSVRDPSASAVNGASMISAGPLSLSALTLSSSTSSSASTFAMSIPPPGARAPASSYSAFGFLSSASTETDEDDDYVANPAAIGGATSPTGFGFLNASTAASSSATSSAAATHPPATLPGSSAFSFISN</sequence>
<organism evidence="2 3">
    <name type="scientific">Globisporangium ultimum (strain ATCC 200006 / CBS 805.95 / DAOM BR144)</name>
    <name type="common">Pythium ultimum</name>
    <dbReference type="NCBI Taxonomy" id="431595"/>
    <lineage>
        <taxon>Eukaryota</taxon>
        <taxon>Sar</taxon>
        <taxon>Stramenopiles</taxon>
        <taxon>Oomycota</taxon>
        <taxon>Peronosporomycetes</taxon>
        <taxon>Pythiales</taxon>
        <taxon>Pythiaceae</taxon>
        <taxon>Globisporangium</taxon>
    </lineage>
</organism>
<feature type="region of interest" description="Disordered" evidence="1">
    <location>
        <begin position="202"/>
        <end position="292"/>
    </location>
</feature>
<dbReference type="AlphaFoldDB" id="K3X042"/>
<evidence type="ECO:0000313" key="3">
    <source>
        <dbReference type="Proteomes" id="UP000019132"/>
    </source>
</evidence>
<dbReference type="HOGENOM" id="CLU_328333_0_0_1"/>
<feature type="compositionally biased region" description="Low complexity" evidence="1">
    <location>
        <begin position="265"/>
        <end position="281"/>
    </location>
</feature>
<dbReference type="GO" id="GO:0032588">
    <property type="term" value="C:trans-Golgi network membrane"/>
    <property type="evidence" value="ECO:0007669"/>
    <property type="project" value="TreeGrafter"/>
</dbReference>
<feature type="region of interest" description="Disordered" evidence="1">
    <location>
        <begin position="524"/>
        <end position="543"/>
    </location>
</feature>
<dbReference type="eggNOG" id="ENOG502R763">
    <property type="taxonomic scope" value="Eukaryota"/>
</dbReference>
<dbReference type="PANTHER" id="PTHR21514">
    <property type="entry name" value="AP-4 COMPLEX ACCESSORY SUBUNIT TEPSIN"/>
    <property type="match status" value="1"/>
</dbReference>
<evidence type="ECO:0000256" key="1">
    <source>
        <dbReference type="SAM" id="MobiDB-lite"/>
    </source>
</evidence>
<dbReference type="VEuPathDB" id="FungiDB:PYU1_G010568"/>
<dbReference type="EMBL" id="GL376596">
    <property type="status" value="NOT_ANNOTATED_CDS"/>
    <property type="molecule type" value="Genomic_DNA"/>
</dbReference>
<accession>K3X042</accession>
<reference evidence="3" key="1">
    <citation type="journal article" date="2010" name="Genome Biol.">
        <title>Genome sequence of the necrotrophic plant pathogen Pythium ultimum reveals original pathogenicity mechanisms and effector repertoire.</title>
        <authorList>
            <person name="Levesque C.A."/>
            <person name="Brouwer H."/>
            <person name="Cano L."/>
            <person name="Hamilton J.P."/>
            <person name="Holt C."/>
            <person name="Huitema E."/>
            <person name="Raffaele S."/>
            <person name="Robideau G.P."/>
            <person name="Thines M."/>
            <person name="Win J."/>
            <person name="Zerillo M.M."/>
            <person name="Beakes G.W."/>
            <person name="Boore J.L."/>
            <person name="Busam D."/>
            <person name="Dumas B."/>
            <person name="Ferriera S."/>
            <person name="Fuerstenberg S.I."/>
            <person name="Gachon C.M."/>
            <person name="Gaulin E."/>
            <person name="Govers F."/>
            <person name="Grenville-Briggs L."/>
            <person name="Horner N."/>
            <person name="Hostetler J."/>
            <person name="Jiang R.H."/>
            <person name="Johnson J."/>
            <person name="Krajaejun T."/>
            <person name="Lin H."/>
            <person name="Meijer H.J."/>
            <person name="Moore B."/>
            <person name="Morris P."/>
            <person name="Phuntmart V."/>
            <person name="Puiu D."/>
            <person name="Shetty J."/>
            <person name="Stajich J.E."/>
            <person name="Tripathy S."/>
            <person name="Wawra S."/>
            <person name="van West P."/>
            <person name="Whitty B.R."/>
            <person name="Coutinho P.M."/>
            <person name="Henrissat B."/>
            <person name="Martin F."/>
            <person name="Thomas P.D."/>
            <person name="Tyler B.M."/>
            <person name="De Vries R.P."/>
            <person name="Kamoun S."/>
            <person name="Yandell M."/>
            <person name="Tisserat N."/>
            <person name="Buell C.R."/>
        </authorList>
    </citation>
    <scope>NUCLEOTIDE SEQUENCE</scope>
    <source>
        <strain evidence="3">DAOM:BR144</strain>
    </source>
</reference>
<dbReference type="Proteomes" id="UP000019132">
    <property type="component" value="Unassembled WGS sequence"/>
</dbReference>
<evidence type="ECO:0008006" key="4">
    <source>
        <dbReference type="Google" id="ProtNLM"/>
    </source>
</evidence>
<dbReference type="InParanoid" id="K3X042"/>